<keyword evidence="2" id="KW-1185">Reference proteome</keyword>
<dbReference type="EMBL" id="JAHRIO010051553">
    <property type="protein sequence ID" value="MEQ2175501.1"/>
    <property type="molecule type" value="Genomic_DNA"/>
</dbReference>
<gene>
    <name evidence="1" type="ORF">GOODEAATRI_018520</name>
</gene>
<accession>A0ABV0NVP0</accession>
<proteinExistence type="predicted"/>
<comment type="caution">
    <text evidence="1">The sequence shown here is derived from an EMBL/GenBank/DDBJ whole genome shotgun (WGS) entry which is preliminary data.</text>
</comment>
<name>A0ABV0NVP0_9TELE</name>
<sequence length="115" mass="12410">MPWLGVSVTTAACHVLSLCALFYAAVFFFCTQNNMLSATSSAAHTGQLLVTVPQTSSCMTLFSLFGPLSKVQCDSKPIQMKQCPSHYPGVQAALKEDGENAFLHSFLQVASDIKF</sequence>
<protein>
    <recommendedName>
        <fullName evidence="3">Secreted protein</fullName>
    </recommendedName>
</protein>
<evidence type="ECO:0000313" key="2">
    <source>
        <dbReference type="Proteomes" id="UP001476798"/>
    </source>
</evidence>
<evidence type="ECO:0008006" key="3">
    <source>
        <dbReference type="Google" id="ProtNLM"/>
    </source>
</evidence>
<dbReference type="Proteomes" id="UP001476798">
    <property type="component" value="Unassembled WGS sequence"/>
</dbReference>
<reference evidence="1 2" key="1">
    <citation type="submission" date="2021-06" db="EMBL/GenBank/DDBJ databases">
        <authorList>
            <person name="Palmer J.M."/>
        </authorList>
    </citation>
    <scope>NUCLEOTIDE SEQUENCE [LARGE SCALE GENOMIC DNA]</scope>
    <source>
        <strain evidence="1 2">GA_2019</strain>
        <tissue evidence="1">Muscle</tissue>
    </source>
</reference>
<organism evidence="1 2">
    <name type="scientific">Goodea atripinnis</name>
    <dbReference type="NCBI Taxonomy" id="208336"/>
    <lineage>
        <taxon>Eukaryota</taxon>
        <taxon>Metazoa</taxon>
        <taxon>Chordata</taxon>
        <taxon>Craniata</taxon>
        <taxon>Vertebrata</taxon>
        <taxon>Euteleostomi</taxon>
        <taxon>Actinopterygii</taxon>
        <taxon>Neopterygii</taxon>
        <taxon>Teleostei</taxon>
        <taxon>Neoteleostei</taxon>
        <taxon>Acanthomorphata</taxon>
        <taxon>Ovalentaria</taxon>
        <taxon>Atherinomorphae</taxon>
        <taxon>Cyprinodontiformes</taxon>
        <taxon>Goodeidae</taxon>
        <taxon>Goodea</taxon>
    </lineage>
</organism>
<evidence type="ECO:0000313" key="1">
    <source>
        <dbReference type="EMBL" id="MEQ2175501.1"/>
    </source>
</evidence>